<evidence type="ECO:0000256" key="4">
    <source>
        <dbReference type="ARBA" id="ARBA00023136"/>
    </source>
</evidence>
<accession>A0A9P5P6H2</accession>
<evidence type="ECO:0000313" key="7">
    <source>
        <dbReference type="EMBL" id="KAF9028617.1"/>
    </source>
</evidence>
<keyword evidence="2 5" id="KW-0812">Transmembrane</keyword>
<protein>
    <recommendedName>
        <fullName evidence="6">HIG1 domain-containing protein</fullName>
    </recommendedName>
</protein>
<evidence type="ECO:0000256" key="2">
    <source>
        <dbReference type="ARBA" id="ARBA00022692"/>
    </source>
</evidence>
<dbReference type="EMBL" id="JADNRY010000732">
    <property type="protein sequence ID" value="KAF9028617.1"/>
    <property type="molecule type" value="Genomic_DNA"/>
</dbReference>
<reference evidence="7" key="1">
    <citation type="submission" date="2020-11" db="EMBL/GenBank/DDBJ databases">
        <authorList>
            <consortium name="DOE Joint Genome Institute"/>
            <person name="Ahrendt S."/>
            <person name="Riley R."/>
            <person name="Andreopoulos W."/>
            <person name="Labutti K."/>
            <person name="Pangilinan J."/>
            <person name="Ruiz-Duenas F.J."/>
            <person name="Barrasa J.M."/>
            <person name="Sanchez-Garcia M."/>
            <person name="Camarero S."/>
            <person name="Miyauchi S."/>
            <person name="Serrano A."/>
            <person name="Linde D."/>
            <person name="Babiker R."/>
            <person name="Drula E."/>
            <person name="Ayuso-Fernandez I."/>
            <person name="Pacheco R."/>
            <person name="Padilla G."/>
            <person name="Ferreira P."/>
            <person name="Barriuso J."/>
            <person name="Kellner H."/>
            <person name="Castanera R."/>
            <person name="Alfaro M."/>
            <person name="Ramirez L."/>
            <person name="Pisabarro A.G."/>
            <person name="Kuo A."/>
            <person name="Tritt A."/>
            <person name="Lipzen A."/>
            <person name="He G."/>
            <person name="Yan M."/>
            <person name="Ng V."/>
            <person name="Cullen D."/>
            <person name="Martin F."/>
            <person name="Rosso M.-N."/>
            <person name="Henrissat B."/>
            <person name="Hibbett D."/>
            <person name="Martinez A.T."/>
            <person name="Grigoriev I.V."/>
        </authorList>
    </citation>
    <scope>NUCLEOTIDE SEQUENCE</scope>
    <source>
        <strain evidence="7">AH 40177</strain>
    </source>
</reference>
<sequence length="194" mass="21592">MKIDVTEEQMREHSKAVRRGAIEGTIAGSILSGGATYYAHTRIPAYRALPMSLKALGPIILIAPLLSIQAERRSLQYDESQWCHDSQRKRAINKREMGSDEPDAETCRLAKRHEYSIILGSWALTLGVAGAIISRDKYQTPAQKVVQARMWAQGLTIGILIAAGALKHNQQSDAVDKHVDHSWQEVVSIYFVVQ</sequence>
<gene>
    <name evidence="7" type="ORF">BDP27DRAFT_915460</name>
</gene>
<dbReference type="OrthoDB" id="1915122at2759"/>
<dbReference type="GO" id="GO:0005739">
    <property type="term" value="C:mitochondrion"/>
    <property type="evidence" value="ECO:0007669"/>
    <property type="project" value="UniProtKB-SubCell"/>
</dbReference>
<name>A0A9P5P6H2_9AGAR</name>
<feature type="domain" description="HIG1" evidence="6">
    <location>
        <begin position="84"/>
        <end position="178"/>
    </location>
</feature>
<evidence type="ECO:0000256" key="3">
    <source>
        <dbReference type="ARBA" id="ARBA00022989"/>
    </source>
</evidence>
<feature type="transmembrane region" description="Helical" evidence="5">
    <location>
        <begin position="45"/>
        <end position="66"/>
    </location>
</feature>
<dbReference type="AlphaFoldDB" id="A0A9P5P6H2"/>
<evidence type="ECO:0000313" key="8">
    <source>
        <dbReference type="Proteomes" id="UP000772434"/>
    </source>
</evidence>
<dbReference type="InterPro" id="IPR007667">
    <property type="entry name" value="Hypoxia_induced_domain"/>
</dbReference>
<proteinExistence type="predicted"/>
<dbReference type="PROSITE" id="PS51503">
    <property type="entry name" value="HIG1"/>
    <property type="match status" value="1"/>
</dbReference>
<comment type="subcellular location">
    <subcellularLocation>
        <location evidence="1">Mitochondrion</location>
    </subcellularLocation>
</comment>
<organism evidence="7 8">
    <name type="scientific">Rhodocollybia butyracea</name>
    <dbReference type="NCBI Taxonomy" id="206335"/>
    <lineage>
        <taxon>Eukaryota</taxon>
        <taxon>Fungi</taxon>
        <taxon>Dikarya</taxon>
        <taxon>Basidiomycota</taxon>
        <taxon>Agaricomycotina</taxon>
        <taxon>Agaricomycetes</taxon>
        <taxon>Agaricomycetidae</taxon>
        <taxon>Agaricales</taxon>
        <taxon>Marasmiineae</taxon>
        <taxon>Omphalotaceae</taxon>
        <taxon>Rhodocollybia</taxon>
    </lineage>
</organism>
<feature type="transmembrane region" description="Helical" evidence="5">
    <location>
        <begin position="21"/>
        <end position="39"/>
    </location>
</feature>
<keyword evidence="4 5" id="KW-0472">Membrane</keyword>
<comment type="caution">
    <text evidence="7">The sequence shown here is derived from an EMBL/GenBank/DDBJ whole genome shotgun (WGS) entry which is preliminary data.</text>
</comment>
<evidence type="ECO:0000256" key="1">
    <source>
        <dbReference type="ARBA" id="ARBA00004173"/>
    </source>
</evidence>
<dbReference type="Proteomes" id="UP000772434">
    <property type="component" value="Unassembled WGS sequence"/>
</dbReference>
<feature type="transmembrane region" description="Helical" evidence="5">
    <location>
        <begin position="115"/>
        <end position="134"/>
    </location>
</feature>
<feature type="transmembrane region" description="Helical" evidence="5">
    <location>
        <begin position="146"/>
        <end position="166"/>
    </location>
</feature>
<dbReference type="Pfam" id="PF04588">
    <property type="entry name" value="HIG_1_N"/>
    <property type="match status" value="1"/>
</dbReference>
<keyword evidence="3 5" id="KW-1133">Transmembrane helix</keyword>
<evidence type="ECO:0000256" key="5">
    <source>
        <dbReference type="SAM" id="Phobius"/>
    </source>
</evidence>
<keyword evidence="8" id="KW-1185">Reference proteome</keyword>
<evidence type="ECO:0000259" key="6">
    <source>
        <dbReference type="PROSITE" id="PS51503"/>
    </source>
</evidence>